<proteinExistence type="predicted"/>
<dbReference type="GeneID" id="38785458"/>
<accession>A0A401H283</accession>
<evidence type="ECO:0000313" key="2">
    <source>
        <dbReference type="Proteomes" id="UP000287166"/>
    </source>
</evidence>
<dbReference type="EMBL" id="BFAD01000013">
    <property type="protein sequence ID" value="GBE88541.1"/>
    <property type="molecule type" value="Genomic_DNA"/>
</dbReference>
<evidence type="ECO:0000313" key="1">
    <source>
        <dbReference type="EMBL" id="GBE88541.1"/>
    </source>
</evidence>
<organism evidence="1 2">
    <name type="scientific">Sparassis crispa</name>
    <dbReference type="NCBI Taxonomy" id="139825"/>
    <lineage>
        <taxon>Eukaryota</taxon>
        <taxon>Fungi</taxon>
        <taxon>Dikarya</taxon>
        <taxon>Basidiomycota</taxon>
        <taxon>Agaricomycotina</taxon>
        <taxon>Agaricomycetes</taxon>
        <taxon>Polyporales</taxon>
        <taxon>Sparassidaceae</taxon>
        <taxon>Sparassis</taxon>
    </lineage>
</organism>
<comment type="caution">
    <text evidence="1">The sequence shown here is derived from an EMBL/GenBank/DDBJ whole genome shotgun (WGS) entry which is preliminary data.</text>
</comment>
<keyword evidence="2" id="KW-1185">Reference proteome</keyword>
<protein>
    <submittedName>
        <fullName evidence="1">Uncharacterized protein</fullName>
    </submittedName>
</protein>
<sequence>MSNTNATQALTARLDWSDTTAAGADFYVVLGTSTPSPSKPTRAKLEPRLNPRYIQDGPRQSGCKMSLGPSPFGLQGQCKVLVNIGD</sequence>
<dbReference type="Proteomes" id="UP000287166">
    <property type="component" value="Unassembled WGS sequence"/>
</dbReference>
<dbReference type="InParanoid" id="A0A401H283"/>
<name>A0A401H283_9APHY</name>
<gene>
    <name evidence="1" type="ORF">SCP_1303570</name>
</gene>
<reference evidence="1 2" key="1">
    <citation type="journal article" date="2018" name="Sci. Rep.">
        <title>Genome sequence of the cauliflower mushroom Sparassis crispa (Hanabiratake) and its association with beneficial usage.</title>
        <authorList>
            <person name="Kiyama R."/>
            <person name="Furutani Y."/>
            <person name="Kawaguchi K."/>
            <person name="Nakanishi T."/>
        </authorList>
    </citation>
    <scope>NUCLEOTIDE SEQUENCE [LARGE SCALE GENOMIC DNA]</scope>
</reference>
<dbReference type="RefSeq" id="XP_027619454.1">
    <property type="nucleotide sequence ID" value="XM_027763653.1"/>
</dbReference>
<dbReference type="AlphaFoldDB" id="A0A401H283"/>